<accession>A0A8H4N3N0</accession>
<evidence type="ECO:0000313" key="2">
    <source>
        <dbReference type="EMBL" id="KAF4305968.1"/>
    </source>
</evidence>
<protein>
    <submittedName>
        <fullName evidence="2">Uncharacterized protein</fullName>
    </submittedName>
</protein>
<proteinExistence type="predicted"/>
<evidence type="ECO:0000256" key="1">
    <source>
        <dbReference type="SAM" id="MobiDB-lite"/>
    </source>
</evidence>
<dbReference type="InterPro" id="IPR032063">
    <property type="entry name" value="MavL-like"/>
</dbReference>
<organism evidence="2 3">
    <name type="scientific">Botryosphaeria dothidea</name>
    <dbReference type="NCBI Taxonomy" id="55169"/>
    <lineage>
        <taxon>Eukaryota</taxon>
        <taxon>Fungi</taxon>
        <taxon>Dikarya</taxon>
        <taxon>Ascomycota</taxon>
        <taxon>Pezizomycotina</taxon>
        <taxon>Dothideomycetes</taxon>
        <taxon>Dothideomycetes incertae sedis</taxon>
        <taxon>Botryosphaeriales</taxon>
        <taxon>Botryosphaeriaceae</taxon>
        <taxon>Botryosphaeria</taxon>
    </lineage>
</organism>
<dbReference type="Proteomes" id="UP000572817">
    <property type="component" value="Unassembled WGS sequence"/>
</dbReference>
<feature type="region of interest" description="Disordered" evidence="1">
    <location>
        <begin position="1"/>
        <end position="90"/>
    </location>
</feature>
<keyword evidence="3" id="KW-1185">Reference proteome</keyword>
<reference evidence="2" key="1">
    <citation type="submission" date="2020-04" db="EMBL/GenBank/DDBJ databases">
        <title>Genome Assembly and Annotation of Botryosphaeria dothidea sdau 11-99, a Latent Pathogen of Apple Fruit Ring Rot in China.</title>
        <authorList>
            <person name="Yu C."/>
            <person name="Diao Y."/>
            <person name="Lu Q."/>
            <person name="Zhao J."/>
            <person name="Cui S."/>
            <person name="Peng C."/>
            <person name="He B."/>
            <person name="Liu H."/>
        </authorList>
    </citation>
    <scope>NUCLEOTIDE SEQUENCE [LARGE SCALE GENOMIC DNA]</scope>
    <source>
        <strain evidence="2">Sdau11-99</strain>
    </source>
</reference>
<feature type="compositionally biased region" description="Polar residues" evidence="1">
    <location>
        <begin position="15"/>
        <end position="39"/>
    </location>
</feature>
<comment type="caution">
    <text evidence="2">The sequence shown here is derived from an EMBL/GenBank/DDBJ whole genome shotgun (WGS) entry which is preliminary data.</text>
</comment>
<feature type="compositionally biased region" description="Polar residues" evidence="1">
    <location>
        <begin position="55"/>
        <end position="67"/>
    </location>
</feature>
<dbReference type="Pfam" id="PF16062">
    <property type="entry name" value="MavL-like"/>
    <property type="match status" value="1"/>
</dbReference>
<gene>
    <name evidence="2" type="ORF">GTA08_BOTSDO06528</name>
</gene>
<dbReference type="OrthoDB" id="6357136at2759"/>
<dbReference type="EMBL" id="WWBZ02000040">
    <property type="protein sequence ID" value="KAF4305968.1"/>
    <property type="molecule type" value="Genomic_DNA"/>
</dbReference>
<dbReference type="AlphaFoldDB" id="A0A8H4N3N0"/>
<sequence>MSPKRDTRRSARAAETQSDALQAQARTQVPQGGTPSGPDTSRPFPSGPSLASLGPLQTTPSSHQSPHAFTPDPKTLKLPPRPPPAGELPAPLDFLTPSKFKGVFPLSTNSIENFPPAQIEQDALSTRVVLHPRMPLLLDVFLQHKRAHGSDHEKHLYHTMTWPQLATRMIEKRPLCFVQSNDRTRLRNNRWIGAQHAEWDRVGTHAQHLNTHLTLDAYLSYDEIMLSSLLAASGPSFFINSGNRANHGVPAHAGVAHEHRGIMVGLVGPRFERDAQHDSAIICRPQRPGRAADGRMDPRVRRIVQQWLLPGVDLDARRDERYVFGDFDEEMYKARLRVSFDLLLLETEARARAAGRDAVVHVVGLGLGVWRLHSAQNRWYVEAFAESLRELDLERISVVEFGWISEVPPATKEAIREAARENVIDVRFTQADPCRKLVGEDEGKLLVVTWAWDGNSYVGNEYWNQSLSASGDPAAVCFSTIGELMNPDINPFAHRVMVVGVGNEEQ</sequence>
<name>A0A8H4N3N0_9PEZI</name>
<evidence type="ECO:0000313" key="3">
    <source>
        <dbReference type="Proteomes" id="UP000572817"/>
    </source>
</evidence>